<dbReference type="PANTHER" id="PTHR35569:SF1">
    <property type="entry name" value="CYANAMIDE HYDRATASE DDI2-RELATED"/>
    <property type="match status" value="1"/>
</dbReference>
<dbReference type="PANTHER" id="PTHR35569">
    <property type="entry name" value="CYANAMIDE HYDRATASE DDI2-RELATED"/>
    <property type="match status" value="1"/>
</dbReference>
<dbReference type="Pfam" id="PF01966">
    <property type="entry name" value="HD"/>
    <property type="match status" value="1"/>
</dbReference>
<organism evidence="2 3">
    <name type="scientific">Pseudokineococcus lusitanus</name>
    <dbReference type="NCBI Taxonomy" id="763993"/>
    <lineage>
        <taxon>Bacteria</taxon>
        <taxon>Bacillati</taxon>
        <taxon>Actinomycetota</taxon>
        <taxon>Actinomycetes</taxon>
        <taxon>Kineosporiales</taxon>
        <taxon>Kineosporiaceae</taxon>
        <taxon>Pseudokineococcus</taxon>
    </lineage>
</organism>
<evidence type="ECO:0000313" key="2">
    <source>
        <dbReference type="EMBL" id="ROP26921.1"/>
    </source>
</evidence>
<dbReference type="SUPFAM" id="SSF109604">
    <property type="entry name" value="HD-domain/PDEase-like"/>
    <property type="match status" value="1"/>
</dbReference>
<sequence length="212" mass="22411">MDDAAAPHPPLTAGWLVEVADRVPAGRAALDLLGGACHPAVAHHSARTLRYALDLADRSGADVDRDALVHACLLHDLGASALAVGPERFEVQGADLAVALLAEHGWAPSRREQVWAAIAVHTSPHVAERLSPLTRLVRLGVRADFGDDLVDPALRRATEADHPRLDAERVLSGVVVDAALRDGRRAPETSWAAALLAAHRASPDPDARLAAF</sequence>
<dbReference type="RefSeq" id="WP_123381213.1">
    <property type="nucleotide sequence ID" value="NZ_RJKN01000009.1"/>
</dbReference>
<dbReference type="InterPro" id="IPR003607">
    <property type="entry name" value="HD/PDEase_dom"/>
</dbReference>
<evidence type="ECO:0000313" key="3">
    <source>
        <dbReference type="Proteomes" id="UP000276232"/>
    </source>
</evidence>
<name>A0A3N1G9N7_9ACTN</name>
<dbReference type="OrthoDB" id="8478129at2"/>
<dbReference type="Proteomes" id="UP000276232">
    <property type="component" value="Unassembled WGS sequence"/>
</dbReference>
<accession>A0A3N1G9N7</accession>
<proteinExistence type="predicted"/>
<dbReference type="InterPro" id="IPR006674">
    <property type="entry name" value="HD_domain"/>
</dbReference>
<comment type="caution">
    <text evidence="2">The sequence shown here is derived from an EMBL/GenBank/DDBJ whole genome shotgun (WGS) entry which is preliminary data.</text>
</comment>
<dbReference type="AlphaFoldDB" id="A0A3N1G9N7"/>
<protein>
    <submittedName>
        <fullName evidence="2">HD domain-containing protein</fullName>
    </submittedName>
</protein>
<dbReference type="InParanoid" id="A0A3N1G9N7"/>
<evidence type="ECO:0000259" key="1">
    <source>
        <dbReference type="Pfam" id="PF01966"/>
    </source>
</evidence>
<feature type="domain" description="HD" evidence="1">
    <location>
        <begin position="41"/>
        <end position="138"/>
    </location>
</feature>
<dbReference type="EMBL" id="RJKN01000009">
    <property type="protein sequence ID" value="ROP26921.1"/>
    <property type="molecule type" value="Genomic_DNA"/>
</dbReference>
<keyword evidence="3" id="KW-1185">Reference proteome</keyword>
<gene>
    <name evidence="2" type="ORF">EDC03_3158</name>
</gene>
<dbReference type="Gene3D" id="1.10.3210.10">
    <property type="entry name" value="Hypothetical protein af1432"/>
    <property type="match status" value="1"/>
</dbReference>
<reference evidence="2 3" key="1">
    <citation type="journal article" date="2015" name="Stand. Genomic Sci.">
        <title>Genomic Encyclopedia of Bacterial and Archaeal Type Strains, Phase III: the genomes of soil and plant-associated and newly described type strains.</title>
        <authorList>
            <person name="Whitman W.B."/>
            <person name="Woyke T."/>
            <person name="Klenk H.P."/>
            <person name="Zhou Y."/>
            <person name="Lilburn T.G."/>
            <person name="Beck B.J."/>
            <person name="De Vos P."/>
            <person name="Vandamme P."/>
            <person name="Eisen J.A."/>
            <person name="Garrity G."/>
            <person name="Hugenholtz P."/>
            <person name="Kyrpides N.C."/>
        </authorList>
    </citation>
    <scope>NUCLEOTIDE SEQUENCE [LARGE SCALE GENOMIC DNA]</scope>
    <source>
        <strain evidence="2 3">CECT 7306</strain>
    </source>
</reference>
<dbReference type="CDD" id="cd00077">
    <property type="entry name" value="HDc"/>
    <property type="match status" value="1"/>
</dbReference>